<proteinExistence type="predicted"/>
<evidence type="ECO:0000313" key="2">
    <source>
        <dbReference type="EMBL" id="KAE9604034.1"/>
    </source>
</evidence>
<organism evidence="2 3">
    <name type="scientific">Lupinus albus</name>
    <name type="common">White lupine</name>
    <name type="synonym">Lupinus termis</name>
    <dbReference type="NCBI Taxonomy" id="3870"/>
    <lineage>
        <taxon>Eukaryota</taxon>
        <taxon>Viridiplantae</taxon>
        <taxon>Streptophyta</taxon>
        <taxon>Embryophyta</taxon>
        <taxon>Tracheophyta</taxon>
        <taxon>Spermatophyta</taxon>
        <taxon>Magnoliopsida</taxon>
        <taxon>eudicotyledons</taxon>
        <taxon>Gunneridae</taxon>
        <taxon>Pentapetalae</taxon>
        <taxon>rosids</taxon>
        <taxon>fabids</taxon>
        <taxon>Fabales</taxon>
        <taxon>Fabaceae</taxon>
        <taxon>Papilionoideae</taxon>
        <taxon>50 kb inversion clade</taxon>
        <taxon>genistoids sensu lato</taxon>
        <taxon>core genistoids</taxon>
        <taxon>Genisteae</taxon>
        <taxon>Lupinus</taxon>
    </lineage>
</organism>
<keyword evidence="1" id="KW-0472">Membrane</keyword>
<dbReference type="AlphaFoldDB" id="A0A6A4PRZ8"/>
<comment type="caution">
    <text evidence="2">The sequence shown here is derived from an EMBL/GenBank/DDBJ whole genome shotgun (WGS) entry which is preliminary data.</text>
</comment>
<name>A0A6A4PRZ8_LUPAL</name>
<sequence>MCVLNYYIFDLMFSIFTYYAFIIDIKFCSYDEVYGRKKKIIDLMITKTVVKYLHTMFL</sequence>
<protein>
    <submittedName>
        <fullName evidence="2">Uncharacterized protein</fullName>
    </submittedName>
</protein>
<keyword evidence="3" id="KW-1185">Reference proteome</keyword>
<dbReference type="Proteomes" id="UP000447434">
    <property type="component" value="Chromosome 11"/>
</dbReference>
<gene>
    <name evidence="2" type="ORF">Lalb_Chr11g0067071</name>
</gene>
<accession>A0A6A4PRZ8</accession>
<keyword evidence="1" id="KW-0812">Transmembrane</keyword>
<keyword evidence="1" id="KW-1133">Transmembrane helix</keyword>
<reference evidence="3" key="1">
    <citation type="journal article" date="2020" name="Nat. Commun.">
        <title>Genome sequence of the cluster root forming white lupin.</title>
        <authorList>
            <person name="Hufnagel B."/>
            <person name="Marques A."/>
            <person name="Soriano A."/>
            <person name="Marques L."/>
            <person name="Divol F."/>
            <person name="Doumas P."/>
            <person name="Sallet E."/>
            <person name="Mancinotti D."/>
            <person name="Carrere S."/>
            <person name="Marande W."/>
            <person name="Arribat S."/>
            <person name="Keller J."/>
            <person name="Huneau C."/>
            <person name="Blein T."/>
            <person name="Aime D."/>
            <person name="Laguerre M."/>
            <person name="Taylor J."/>
            <person name="Schubert V."/>
            <person name="Nelson M."/>
            <person name="Geu-Flores F."/>
            <person name="Crespi M."/>
            <person name="Gallardo-Guerrero K."/>
            <person name="Delaux P.-M."/>
            <person name="Salse J."/>
            <person name="Berges H."/>
            <person name="Guyot R."/>
            <person name="Gouzy J."/>
            <person name="Peret B."/>
        </authorList>
    </citation>
    <scope>NUCLEOTIDE SEQUENCE [LARGE SCALE GENOMIC DNA]</scope>
    <source>
        <strain evidence="3">cv. Amiga</strain>
    </source>
</reference>
<dbReference type="EMBL" id="WOCE01000011">
    <property type="protein sequence ID" value="KAE9604034.1"/>
    <property type="molecule type" value="Genomic_DNA"/>
</dbReference>
<evidence type="ECO:0000313" key="3">
    <source>
        <dbReference type="Proteomes" id="UP000447434"/>
    </source>
</evidence>
<evidence type="ECO:0000256" key="1">
    <source>
        <dbReference type="SAM" id="Phobius"/>
    </source>
</evidence>
<feature type="transmembrane region" description="Helical" evidence="1">
    <location>
        <begin position="6"/>
        <end position="29"/>
    </location>
</feature>